<evidence type="ECO:0000313" key="2">
    <source>
        <dbReference type="Proteomes" id="UP000054988"/>
    </source>
</evidence>
<dbReference type="AlphaFoldDB" id="A0A0W0FMQ0"/>
<protein>
    <submittedName>
        <fullName evidence="1">Uncharacterized protein</fullName>
    </submittedName>
</protein>
<dbReference type="EMBL" id="LATX01001838">
    <property type="protein sequence ID" value="KTB37583.1"/>
    <property type="molecule type" value="Genomic_DNA"/>
</dbReference>
<reference evidence="1 2" key="1">
    <citation type="submission" date="2015-12" db="EMBL/GenBank/DDBJ databases">
        <title>Draft genome sequence of Moniliophthora roreri, the causal agent of frosty pod rot of cacao.</title>
        <authorList>
            <person name="Aime M.C."/>
            <person name="Diaz-Valderrama J.R."/>
            <person name="Kijpornyongpan T."/>
            <person name="Phillips-Mora W."/>
        </authorList>
    </citation>
    <scope>NUCLEOTIDE SEQUENCE [LARGE SCALE GENOMIC DNA]</scope>
    <source>
        <strain evidence="1 2">MCA 2952</strain>
    </source>
</reference>
<dbReference type="Proteomes" id="UP000054988">
    <property type="component" value="Unassembled WGS sequence"/>
</dbReference>
<sequence>MSSEICLWIMEQANDTDFRGPCEVIIHCDNKKWIVNSERMYGHVIDTFPIRDESSTRYQGSKLRTILEFYQEIRGLIENGQTVEEIQGVKKLLEDHAEQKVEAKSIVAMSSLSKSGSPLRSSGLGLELSSGGDIDPHSQCLASIAPPRLWLTTFVYRRTCTNQTLEESHYETH</sequence>
<name>A0A0W0FMQ0_MONRR</name>
<evidence type="ECO:0000313" key="1">
    <source>
        <dbReference type="EMBL" id="KTB37583.1"/>
    </source>
</evidence>
<organism evidence="1 2">
    <name type="scientific">Moniliophthora roreri</name>
    <name type="common">Frosty pod rot fungus</name>
    <name type="synonym">Monilia roreri</name>
    <dbReference type="NCBI Taxonomy" id="221103"/>
    <lineage>
        <taxon>Eukaryota</taxon>
        <taxon>Fungi</taxon>
        <taxon>Dikarya</taxon>
        <taxon>Basidiomycota</taxon>
        <taxon>Agaricomycotina</taxon>
        <taxon>Agaricomycetes</taxon>
        <taxon>Agaricomycetidae</taxon>
        <taxon>Agaricales</taxon>
        <taxon>Marasmiineae</taxon>
        <taxon>Marasmiaceae</taxon>
        <taxon>Moniliophthora</taxon>
    </lineage>
</organism>
<gene>
    <name evidence="1" type="ORF">WG66_9822</name>
</gene>
<accession>A0A0W0FMQ0</accession>
<comment type="caution">
    <text evidence="1">The sequence shown here is derived from an EMBL/GenBank/DDBJ whole genome shotgun (WGS) entry which is preliminary data.</text>
</comment>
<proteinExistence type="predicted"/>